<feature type="region of interest" description="Disordered" evidence="1">
    <location>
        <begin position="30"/>
        <end position="69"/>
    </location>
</feature>
<gene>
    <name evidence="3" type="primary">Aste57867_23617</name>
    <name evidence="2" type="ORF">As57867_023545</name>
    <name evidence="3" type="ORF">ASTE57867_23617</name>
</gene>
<reference evidence="2" key="2">
    <citation type="submission" date="2019-06" db="EMBL/GenBank/DDBJ databases">
        <title>Genomics analysis of Aphanomyces spp. identifies a new class of oomycete effector associated with host adaptation.</title>
        <authorList>
            <person name="Gaulin E."/>
        </authorList>
    </citation>
    <scope>NUCLEOTIDE SEQUENCE</scope>
    <source>
        <strain evidence="2">CBS 578.67</strain>
    </source>
</reference>
<dbReference type="AlphaFoldDB" id="A0A485LP87"/>
<feature type="region of interest" description="Disordered" evidence="1">
    <location>
        <begin position="82"/>
        <end position="109"/>
    </location>
</feature>
<evidence type="ECO:0000256" key="1">
    <source>
        <dbReference type="SAM" id="MobiDB-lite"/>
    </source>
</evidence>
<proteinExistence type="predicted"/>
<keyword evidence="4" id="KW-1185">Reference proteome</keyword>
<evidence type="ECO:0000313" key="2">
    <source>
        <dbReference type="EMBL" id="KAF0684382.1"/>
    </source>
</evidence>
<dbReference type="EMBL" id="CAADRA010007316">
    <property type="protein sequence ID" value="VFU00262.1"/>
    <property type="molecule type" value="Genomic_DNA"/>
</dbReference>
<sequence length="109" mass="11525">MDKRCKAVASGRVVVTDKVEIDAQLPIVTADGPAFPESNVATSSPPRSNPSNGQPDRRTRNQEGGTRDTCGARIRGLELAARPHASLGLYKPGQHTPYSETTGRLVSGA</sequence>
<name>A0A485LP87_9STRA</name>
<feature type="compositionally biased region" description="Polar residues" evidence="1">
    <location>
        <begin position="96"/>
        <end position="109"/>
    </location>
</feature>
<dbReference type="Proteomes" id="UP000332933">
    <property type="component" value="Unassembled WGS sequence"/>
</dbReference>
<protein>
    <submittedName>
        <fullName evidence="3">Aste57867_23617 protein</fullName>
    </submittedName>
</protein>
<accession>A0A485LP87</accession>
<organism evidence="3 4">
    <name type="scientific">Aphanomyces stellatus</name>
    <dbReference type="NCBI Taxonomy" id="120398"/>
    <lineage>
        <taxon>Eukaryota</taxon>
        <taxon>Sar</taxon>
        <taxon>Stramenopiles</taxon>
        <taxon>Oomycota</taxon>
        <taxon>Saprolegniomycetes</taxon>
        <taxon>Saprolegniales</taxon>
        <taxon>Verrucalvaceae</taxon>
        <taxon>Aphanomyces</taxon>
    </lineage>
</organism>
<evidence type="ECO:0000313" key="3">
    <source>
        <dbReference type="EMBL" id="VFU00262.1"/>
    </source>
</evidence>
<reference evidence="3 4" key="1">
    <citation type="submission" date="2019-03" db="EMBL/GenBank/DDBJ databases">
        <authorList>
            <person name="Gaulin E."/>
            <person name="Dumas B."/>
        </authorList>
    </citation>
    <scope>NUCLEOTIDE SEQUENCE [LARGE SCALE GENOMIC DNA]</scope>
    <source>
        <strain evidence="3">CBS 568.67</strain>
    </source>
</reference>
<evidence type="ECO:0000313" key="4">
    <source>
        <dbReference type="Proteomes" id="UP000332933"/>
    </source>
</evidence>
<dbReference type="EMBL" id="VJMH01007290">
    <property type="protein sequence ID" value="KAF0684382.1"/>
    <property type="molecule type" value="Genomic_DNA"/>
</dbReference>
<feature type="compositionally biased region" description="Polar residues" evidence="1">
    <location>
        <begin position="39"/>
        <end position="54"/>
    </location>
</feature>